<evidence type="ECO:0000313" key="2">
    <source>
        <dbReference type="Proteomes" id="UP001200034"/>
    </source>
</evidence>
<keyword evidence="2" id="KW-1185">Reference proteome</keyword>
<comment type="caution">
    <text evidence="1">The sequence shown here is derived from an EMBL/GenBank/DDBJ whole genome shotgun (WGS) entry which is preliminary data.</text>
</comment>
<sequence length="101" mass="11241">MIDLEDLPRMQSLSPVKDMDDYNITSTKLDPKKTPKMCRLLIKPTVASTPAKLSTPTTPTTPVTTPTTIVSQSLETPNVQRNMIFGFNYNSLVSLKVIFLI</sequence>
<proteinExistence type="predicted"/>
<dbReference type="AlphaFoldDB" id="A0AAD4K770"/>
<evidence type="ECO:0000313" key="1">
    <source>
        <dbReference type="EMBL" id="KAH8381522.1"/>
    </source>
</evidence>
<feature type="non-terminal residue" evidence="1">
    <location>
        <position position="101"/>
    </location>
</feature>
<dbReference type="Proteomes" id="UP001200034">
    <property type="component" value="Unassembled WGS sequence"/>
</dbReference>
<accession>A0AAD4K770</accession>
<reference evidence="1" key="1">
    <citation type="journal article" date="2021" name="Mol. Ecol. Resour.">
        <title>Phylogenomic analyses of the genus Drosophila reveals genomic signals of climate adaptation.</title>
        <authorList>
            <person name="Li F."/>
            <person name="Rane R.V."/>
            <person name="Luria V."/>
            <person name="Xiong Z."/>
            <person name="Chen J."/>
            <person name="Li Z."/>
            <person name="Catullo R.A."/>
            <person name="Griffin P.C."/>
            <person name="Schiffer M."/>
            <person name="Pearce S."/>
            <person name="Lee S.F."/>
            <person name="McElroy K."/>
            <person name="Stocker A."/>
            <person name="Shirriffs J."/>
            <person name="Cockerell F."/>
            <person name="Coppin C."/>
            <person name="Sgro C.M."/>
            <person name="Karger A."/>
            <person name="Cain J.W."/>
            <person name="Weber J.A."/>
            <person name="Santpere G."/>
            <person name="Kirschner M.W."/>
            <person name="Hoffmann A.A."/>
            <person name="Oakeshott J.G."/>
            <person name="Zhang G."/>
        </authorList>
    </citation>
    <scope>NUCLEOTIDE SEQUENCE</scope>
    <source>
        <strain evidence="1">BGI-SZ-2011g</strain>
    </source>
</reference>
<organism evidence="1 2">
    <name type="scientific">Drosophila rubida</name>
    <dbReference type="NCBI Taxonomy" id="30044"/>
    <lineage>
        <taxon>Eukaryota</taxon>
        <taxon>Metazoa</taxon>
        <taxon>Ecdysozoa</taxon>
        <taxon>Arthropoda</taxon>
        <taxon>Hexapoda</taxon>
        <taxon>Insecta</taxon>
        <taxon>Pterygota</taxon>
        <taxon>Neoptera</taxon>
        <taxon>Endopterygota</taxon>
        <taxon>Diptera</taxon>
        <taxon>Brachycera</taxon>
        <taxon>Muscomorpha</taxon>
        <taxon>Ephydroidea</taxon>
        <taxon>Drosophilidae</taxon>
        <taxon>Drosophila</taxon>
    </lineage>
</organism>
<dbReference type="EMBL" id="JAJJHW010000824">
    <property type="protein sequence ID" value="KAH8381522.1"/>
    <property type="molecule type" value="Genomic_DNA"/>
</dbReference>
<gene>
    <name evidence="1" type="ORF">KR093_007440</name>
</gene>
<name>A0AAD4K770_9MUSC</name>
<protein>
    <submittedName>
        <fullName evidence="1">Uncharacterized protein</fullName>
    </submittedName>
</protein>